<name>A0ABP5R614_9MICO</name>
<keyword evidence="3" id="KW-0862">Zinc</keyword>
<evidence type="ECO:0000259" key="4">
    <source>
        <dbReference type="Pfam" id="PF01717"/>
    </source>
</evidence>
<evidence type="ECO:0000256" key="3">
    <source>
        <dbReference type="ARBA" id="ARBA00022833"/>
    </source>
</evidence>
<feature type="domain" description="Cobalamin-independent methionine synthase MetE C-terminal/archaeal" evidence="4">
    <location>
        <begin position="5"/>
        <end position="330"/>
    </location>
</feature>
<dbReference type="NCBIfam" id="NF006589">
    <property type="entry name" value="PRK09121.1"/>
    <property type="match status" value="1"/>
</dbReference>
<dbReference type="InterPro" id="IPR002629">
    <property type="entry name" value="Met_Synth_C/arc"/>
</dbReference>
<evidence type="ECO:0000313" key="6">
    <source>
        <dbReference type="Proteomes" id="UP001500929"/>
    </source>
</evidence>
<evidence type="ECO:0000256" key="2">
    <source>
        <dbReference type="ARBA" id="ARBA00022723"/>
    </source>
</evidence>
<reference evidence="6" key="1">
    <citation type="journal article" date="2019" name="Int. J. Syst. Evol. Microbiol.">
        <title>The Global Catalogue of Microorganisms (GCM) 10K type strain sequencing project: providing services to taxonomists for standard genome sequencing and annotation.</title>
        <authorList>
            <consortium name="The Broad Institute Genomics Platform"/>
            <consortium name="The Broad Institute Genome Sequencing Center for Infectious Disease"/>
            <person name="Wu L."/>
            <person name="Ma J."/>
        </authorList>
    </citation>
    <scope>NUCLEOTIDE SEQUENCE [LARGE SCALE GENOMIC DNA]</scope>
    <source>
        <strain evidence="6">JCM 16117</strain>
    </source>
</reference>
<evidence type="ECO:0000313" key="5">
    <source>
        <dbReference type="EMBL" id="GAA2250163.1"/>
    </source>
</evidence>
<protein>
    <submittedName>
        <fullName evidence="5">Methionine synthase</fullName>
    </submittedName>
</protein>
<accession>A0ABP5R614</accession>
<keyword evidence="6" id="KW-1185">Reference proteome</keyword>
<dbReference type="Pfam" id="PF01717">
    <property type="entry name" value="Meth_synt_2"/>
    <property type="match status" value="1"/>
</dbReference>
<dbReference type="CDD" id="cd03311">
    <property type="entry name" value="CIMS_C_terminal_like"/>
    <property type="match status" value="1"/>
</dbReference>
<organism evidence="5 6">
    <name type="scientific">Herbiconiux moechotypicola</name>
    <dbReference type="NCBI Taxonomy" id="637393"/>
    <lineage>
        <taxon>Bacteria</taxon>
        <taxon>Bacillati</taxon>
        <taxon>Actinomycetota</taxon>
        <taxon>Actinomycetes</taxon>
        <taxon>Micrococcales</taxon>
        <taxon>Microbacteriaceae</taxon>
        <taxon>Herbiconiux</taxon>
    </lineage>
</organism>
<evidence type="ECO:0000256" key="1">
    <source>
        <dbReference type="ARBA" id="ARBA00001947"/>
    </source>
</evidence>
<proteinExistence type="predicted"/>
<dbReference type="InterPro" id="IPR038071">
    <property type="entry name" value="UROD/MetE-like_sf"/>
</dbReference>
<dbReference type="PIRSF" id="PIRSF005632">
    <property type="entry name" value="Met_synth_catalytic_prd"/>
    <property type="match status" value="1"/>
</dbReference>
<gene>
    <name evidence="5" type="ORF">GCM10009851_39650</name>
</gene>
<dbReference type="SUPFAM" id="SSF51726">
    <property type="entry name" value="UROD/MetE-like"/>
    <property type="match status" value="1"/>
</dbReference>
<sequence>MTTLLPTSTAGSLPKPAWLAEPEKLWSPWKLDGEELTEGRRDALRLSLADQQQAGIDIVSDGEQTRQHFVTTFIEHLDGVDFSKRETVKIRDRYDASVPTVVGSVTRSRPVFVDDARFLRAQTDQPIKWALPGPLTMVDTLYDAHYGSREKLAWEFAGILNQEARELQDAGVDIIQFDEPAFNVFFDEVNDWGVAALERAIEGLTVETAVHVCYGYGIKANTDWKSTLGEEWRQYEAIFPKIQASDIDIVSLESQHSHVPIDLIELIRGKKVMVGAIDVATSTIETPEEVADTLRRALEFVDADKLYPSTNCGMAPLPRGVARAKLAALAAGAELLRAELAA</sequence>
<dbReference type="InterPro" id="IPR016456">
    <property type="entry name" value="Met_Synthase_cat"/>
</dbReference>
<comment type="caution">
    <text evidence="5">The sequence shown here is derived from an EMBL/GenBank/DDBJ whole genome shotgun (WGS) entry which is preliminary data.</text>
</comment>
<dbReference type="EMBL" id="BAAAQY010000018">
    <property type="protein sequence ID" value="GAA2250163.1"/>
    <property type="molecule type" value="Genomic_DNA"/>
</dbReference>
<dbReference type="Proteomes" id="UP001500929">
    <property type="component" value="Unassembled WGS sequence"/>
</dbReference>
<dbReference type="PANTHER" id="PTHR30519">
    <property type="entry name" value="5-METHYLTETRAHYDROPTEROYLTRIGLUTAMATE--HOMOCYSTEINE METHYLTRANSFERASE"/>
    <property type="match status" value="1"/>
</dbReference>
<keyword evidence="2" id="KW-0479">Metal-binding</keyword>
<comment type="cofactor">
    <cofactor evidence="1">
        <name>Zn(2+)</name>
        <dbReference type="ChEBI" id="CHEBI:29105"/>
    </cofactor>
</comment>
<dbReference type="Gene3D" id="3.20.20.210">
    <property type="match status" value="1"/>
</dbReference>
<dbReference type="RefSeq" id="WP_259481686.1">
    <property type="nucleotide sequence ID" value="NZ_BAAAQY010000018.1"/>
</dbReference>